<reference evidence="1" key="2">
    <citation type="submission" date="2020-11" db="EMBL/GenBank/DDBJ databases">
        <authorList>
            <person name="McCartney M.A."/>
            <person name="Auch B."/>
            <person name="Kono T."/>
            <person name="Mallez S."/>
            <person name="Becker A."/>
            <person name="Gohl D.M."/>
            <person name="Silverstein K.A.T."/>
            <person name="Koren S."/>
            <person name="Bechman K.B."/>
            <person name="Herman A."/>
            <person name="Abrahante J.E."/>
            <person name="Garbe J."/>
        </authorList>
    </citation>
    <scope>NUCLEOTIDE SEQUENCE</scope>
    <source>
        <strain evidence="1">Duluth1</strain>
        <tissue evidence="1">Whole animal</tissue>
    </source>
</reference>
<dbReference type="Proteomes" id="UP000828390">
    <property type="component" value="Unassembled WGS sequence"/>
</dbReference>
<reference evidence="1" key="1">
    <citation type="journal article" date="2019" name="bioRxiv">
        <title>The Genome of the Zebra Mussel, Dreissena polymorpha: A Resource for Invasive Species Research.</title>
        <authorList>
            <person name="McCartney M.A."/>
            <person name="Auch B."/>
            <person name="Kono T."/>
            <person name="Mallez S."/>
            <person name="Zhang Y."/>
            <person name="Obille A."/>
            <person name="Becker A."/>
            <person name="Abrahante J.E."/>
            <person name="Garbe J."/>
            <person name="Badalamenti J.P."/>
            <person name="Herman A."/>
            <person name="Mangelson H."/>
            <person name="Liachko I."/>
            <person name="Sullivan S."/>
            <person name="Sone E.D."/>
            <person name="Koren S."/>
            <person name="Silverstein K.A.T."/>
            <person name="Beckman K.B."/>
            <person name="Gohl D.M."/>
        </authorList>
    </citation>
    <scope>NUCLEOTIDE SEQUENCE</scope>
    <source>
        <strain evidence="1">Duluth1</strain>
        <tissue evidence="1">Whole animal</tissue>
    </source>
</reference>
<sequence>MAEVAEKELETYVIETQSYIRDTTAFFNAIEREVTTPLPEGIILYCFDVVKLYPSIPKKEGLEACKQALNERFIQTINTKAVNEMIETVLENNVI</sequence>
<dbReference type="AlphaFoldDB" id="A0A9D4DI13"/>
<dbReference type="EMBL" id="JAIWYP010000010">
    <property type="protein sequence ID" value="KAH3749298.1"/>
    <property type="molecule type" value="Genomic_DNA"/>
</dbReference>
<gene>
    <name evidence="1" type="ORF">DPMN_183794</name>
</gene>
<protein>
    <submittedName>
        <fullName evidence="1">Uncharacterized protein</fullName>
    </submittedName>
</protein>
<name>A0A9D4DI13_DREPO</name>
<keyword evidence="2" id="KW-1185">Reference proteome</keyword>
<proteinExistence type="predicted"/>
<evidence type="ECO:0000313" key="1">
    <source>
        <dbReference type="EMBL" id="KAH3749298.1"/>
    </source>
</evidence>
<accession>A0A9D4DI13</accession>
<comment type="caution">
    <text evidence="1">The sequence shown here is derived from an EMBL/GenBank/DDBJ whole genome shotgun (WGS) entry which is preliminary data.</text>
</comment>
<organism evidence="1 2">
    <name type="scientific">Dreissena polymorpha</name>
    <name type="common">Zebra mussel</name>
    <name type="synonym">Mytilus polymorpha</name>
    <dbReference type="NCBI Taxonomy" id="45954"/>
    <lineage>
        <taxon>Eukaryota</taxon>
        <taxon>Metazoa</taxon>
        <taxon>Spiralia</taxon>
        <taxon>Lophotrochozoa</taxon>
        <taxon>Mollusca</taxon>
        <taxon>Bivalvia</taxon>
        <taxon>Autobranchia</taxon>
        <taxon>Heteroconchia</taxon>
        <taxon>Euheterodonta</taxon>
        <taxon>Imparidentia</taxon>
        <taxon>Neoheterodontei</taxon>
        <taxon>Myida</taxon>
        <taxon>Dreissenoidea</taxon>
        <taxon>Dreissenidae</taxon>
        <taxon>Dreissena</taxon>
    </lineage>
</organism>
<evidence type="ECO:0000313" key="2">
    <source>
        <dbReference type="Proteomes" id="UP000828390"/>
    </source>
</evidence>